<comment type="caution">
    <text evidence="1">The sequence shown here is derived from an EMBL/GenBank/DDBJ whole genome shotgun (WGS) entry which is preliminary data.</text>
</comment>
<protein>
    <submittedName>
        <fullName evidence="1">Uncharacterized protein</fullName>
    </submittedName>
</protein>
<reference evidence="1 2" key="1">
    <citation type="journal article" date="2014" name="Acta Crystallogr. D">
        <title>Structure-based characterization and antifreeze properties of a hyperactive ice-binding protein from the Antarctic bacterium Flavobacterium frigoris PS1.</title>
        <authorList>
            <person name="Do H."/>
            <person name="Kim S.J."/>
            <person name="Kim H.J."/>
            <person name="Lee J.H."/>
        </authorList>
    </citation>
    <scope>NUCLEOTIDE SEQUENCE [LARGE SCALE GENOMIC DNA]</scope>
    <source>
        <strain evidence="1 2">PS1</strain>
    </source>
</reference>
<dbReference type="PATRIC" id="fig|1086011.3.peg.2993"/>
<gene>
    <name evidence="1" type="ORF">HJ01_03054</name>
</gene>
<evidence type="ECO:0000313" key="2">
    <source>
        <dbReference type="Proteomes" id="UP000005566"/>
    </source>
</evidence>
<dbReference type="STRING" id="1086011.HJ01_03054"/>
<organism evidence="1 2">
    <name type="scientific">Flavobacterium frigoris (strain PS1)</name>
    <dbReference type="NCBI Taxonomy" id="1086011"/>
    <lineage>
        <taxon>Bacteria</taxon>
        <taxon>Pseudomonadati</taxon>
        <taxon>Bacteroidota</taxon>
        <taxon>Flavobacteriia</taxon>
        <taxon>Flavobacteriales</taxon>
        <taxon>Flavobacteriaceae</taxon>
        <taxon>Flavobacterium</taxon>
    </lineage>
</organism>
<sequence length="43" mass="4840">MKEEYTNLSYDNGCTISSVEKSVFSLIGVKVKFIANPMQLPQE</sequence>
<dbReference type="RefSeq" id="WP_007139231.1">
    <property type="nucleotide sequence ID" value="NZ_AHKF01000022.1"/>
</dbReference>
<dbReference type="AlphaFoldDB" id="H7FV56"/>
<dbReference type="Proteomes" id="UP000005566">
    <property type="component" value="Unassembled WGS sequence"/>
</dbReference>
<dbReference type="EMBL" id="AHKF01000022">
    <property type="protein sequence ID" value="EIA07688.1"/>
    <property type="molecule type" value="Genomic_DNA"/>
</dbReference>
<accession>H7FV56</accession>
<keyword evidence="2" id="KW-1185">Reference proteome</keyword>
<evidence type="ECO:0000313" key="1">
    <source>
        <dbReference type="EMBL" id="EIA07688.1"/>
    </source>
</evidence>
<name>H7FV56_FLAFP</name>
<proteinExistence type="predicted"/>